<keyword evidence="2" id="KW-1185">Reference proteome</keyword>
<dbReference type="AlphaFoldDB" id="A0A841GZ90"/>
<name>A0A841GZ90_9BACT</name>
<evidence type="ECO:0000313" key="1">
    <source>
        <dbReference type="EMBL" id="MBB6071111.1"/>
    </source>
</evidence>
<sequence length="41" mass="4412">MRSSAPADYVVASGFSCRHQISDFCDGRKPVSTPELLALAK</sequence>
<dbReference type="Proteomes" id="UP000582837">
    <property type="component" value="Unassembled WGS sequence"/>
</dbReference>
<protein>
    <submittedName>
        <fullName evidence="1">Fe-S oxidoreductase</fullName>
    </submittedName>
</protein>
<dbReference type="EMBL" id="JACHIA010000007">
    <property type="protein sequence ID" value="MBB6071111.1"/>
    <property type="molecule type" value="Genomic_DNA"/>
</dbReference>
<gene>
    <name evidence="1" type="ORF">HNQ61_002735</name>
</gene>
<comment type="caution">
    <text evidence="1">The sequence shown here is derived from an EMBL/GenBank/DDBJ whole genome shotgun (WGS) entry which is preliminary data.</text>
</comment>
<evidence type="ECO:0000313" key="2">
    <source>
        <dbReference type="Proteomes" id="UP000582837"/>
    </source>
</evidence>
<accession>A0A841GZ90</accession>
<proteinExistence type="predicted"/>
<reference evidence="1 2" key="1">
    <citation type="submission" date="2020-08" db="EMBL/GenBank/DDBJ databases">
        <title>Genomic Encyclopedia of Type Strains, Phase IV (KMG-IV): sequencing the most valuable type-strain genomes for metagenomic binning, comparative biology and taxonomic classification.</title>
        <authorList>
            <person name="Goeker M."/>
        </authorList>
    </citation>
    <scope>NUCLEOTIDE SEQUENCE [LARGE SCALE GENOMIC DNA]</scope>
    <source>
        <strain evidence="1 2">DSM 29007</strain>
    </source>
</reference>
<organism evidence="1 2">
    <name type="scientific">Longimicrobium terrae</name>
    <dbReference type="NCBI Taxonomy" id="1639882"/>
    <lineage>
        <taxon>Bacteria</taxon>
        <taxon>Pseudomonadati</taxon>
        <taxon>Gemmatimonadota</taxon>
        <taxon>Longimicrobiia</taxon>
        <taxon>Longimicrobiales</taxon>
        <taxon>Longimicrobiaceae</taxon>
        <taxon>Longimicrobium</taxon>
    </lineage>
</organism>